<sequence length="82" mass="9151">MLFTQTIRKTGPLVISNLEVIAFQIILILHKTQIRTRTEQANSGENLLQQVHLGSSLHFDEVITVSMTHSWTCSMVSSANSP</sequence>
<accession>A0A0A9FLI9</accession>
<dbReference type="AlphaFoldDB" id="A0A0A9FLI9"/>
<dbReference type="EMBL" id="GBRH01184011">
    <property type="protein sequence ID" value="JAE13885.1"/>
    <property type="molecule type" value="Transcribed_RNA"/>
</dbReference>
<evidence type="ECO:0000313" key="1">
    <source>
        <dbReference type="EMBL" id="JAE13885.1"/>
    </source>
</evidence>
<reference evidence="1" key="2">
    <citation type="journal article" date="2015" name="Data Brief">
        <title>Shoot transcriptome of the giant reed, Arundo donax.</title>
        <authorList>
            <person name="Barrero R.A."/>
            <person name="Guerrero F.D."/>
            <person name="Moolhuijzen P."/>
            <person name="Goolsby J.A."/>
            <person name="Tidwell J."/>
            <person name="Bellgard S.E."/>
            <person name="Bellgard M.I."/>
        </authorList>
    </citation>
    <scope>NUCLEOTIDE SEQUENCE</scope>
    <source>
        <tissue evidence="1">Shoot tissue taken approximately 20 cm above the soil surface</tissue>
    </source>
</reference>
<proteinExistence type="predicted"/>
<reference evidence="1" key="1">
    <citation type="submission" date="2014-09" db="EMBL/GenBank/DDBJ databases">
        <authorList>
            <person name="Magalhaes I.L.F."/>
            <person name="Oliveira U."/>
            <person name="Santos F.R."/>
            <person name="Vidigal T.H.D.A."/>
            <person name="Brescovit A.D."/>
            <person name="Santos A.J."/>
        </authorList>
    </citation>
    <scope>NUCLEOTIDE SEQUENCE</scope>
    <source>
        <tissue evidence="1">Shoot tissue taken approximately 20 cm above the soil surface</tissue>
    </source>
</reference>
<organism evidence="1">
    <name type="scientific">Arundo donax</name>
    <name type="common">Giant reed</name>
    <name type="synonym">Donax arundinaceus</name>
    <dbReference type="NCBI Taxonomy" id="35708"/>
    <lineage>
        <taxon>Eukaryota</taxon>
        <taxon>Viridiplantae</taxon>
        <taxon>Streptophyta</taxon>
        <taxon>Embryophyta</taxon>
        <taxon>Tracheophyta</taxon>
        <taxon>Spermatophyta</taxon>
        <taxon>Magnoliopsida</taxon>
        <taxon>Liliopsida</taxon>
        <taxon>Poales</taxon>
        <taxon>Poaceae</taxon>
        <taxon>PACMAD clade</taxon>
        <taxon>Arundinoideae</taxon>
        <taxon>Arundineae</taxon>
        <taxon>Arundo</taxon>
    </lineage>
</organism>
<protein>
    <submittedName>
        <fullName evidence="1">Uncharacterized protein</fullName>
    </submittedName>
</protein>
<name>A0A0A9FLI9_ARUDO</name>